<reference evidence="1 2" key="1">
    <citation type="submission" date="2018-08" db="EMBL/GenBank/DDBJ databases">
        <title>Genome and evolution of the arbuscular mycorrhizal fungus Diversispora epigaea (formerly Glomus versiforme) and its bacterial endosymbionts.</title>
        <authorList>
            <person name="Sun X."/>
            <person name="Fei Z."/>
            <person name="Harrison M."/>
        </authorList>
    </citation>
    <scope>NUCLEOTIDE SEQUENCE [LARGE SCALE GENOMIC DNA]</scope>
    <source>
        <strain evidence="1 2">IT104</strain>
    </source>
</reference>
<keyword evidence="2" id="KW-1185">Reference proteome</keyword>
<protein>
    <submittedName>
        <fullName evidence="1">Uncharacterized protein</fullName>
    </submittedName>
</protein>
<sequence length="110" mass="12603">MLTVEDITKMILTKALERFSQSCEQYKGQDWEKLKCSDAASLWKDVKSVELELKLMENYVILSKNQKHNNCLNDLHLYQIGLQDDILTLGKLNNNENPAKIDNDICCAGL</sequence>
<gene>
    <name evidence="1" type="ORF">Glove_132g37</name>
</gene>
<comment type="caution">
    <text evidence="1">The sequence shown here is derived from an EMBL/GenBank/DDBJ whole genome shotgun (WGS) entry which is preliminary data.</text>
</comment>
<name>A0A397IXJ5_9GLOM</name>
<accession>A0A397IXJ5</accession>
<proteinExistence type="predicted"/>
<evidence type="ECO:0000313" key="2">
    <source>
        <dbReference type="Proteomes" id="UP000266861"/>
    </source>
</evidence>
<organism evidence="1 2">
    <name type="scientific">Diversispora epigaea</name>
    <dbReference type="NCBI Taxonomy" id="1348612"/>
    <lineage>
        <taxon>Eukaryota</taxon>
        <taxon>Fungi</taxon>
        <taxon>Fungi incertae sedis</taxon>
        <taxon>Mucoromycota</taxon>
        <taxon>Glomeromycotina</taxon>
        <taxon>Glomeromycetes</taxon>
        <taxon>Diversisporales</taxon>
        <taxon>Diversisporaceae</taxon>
        <taxon>Diversispora</taxon>
    </lineage>
</organism>
<dbReference type="Proteomes" id="UP000266861">
    <property type="component" value="Unassembled WGS sequence"/>
</dbReference>
<evidence type="ECO:0000313" key="1">
    <source>
        <dbReference type="EMBL" id="RHZ80681.1"/>
    </source>
</evidence>
<dbReference type="AlphaFoldDB" id="A0A397IXJ5"/>
<dbReference type="EMBL" id="PQFF01000123">
    <property type="protein sequence ID" value="RHZ80681.1"/>
    <property type="molecule type" value="Genomic_DNA"/>
</dbReference>